<protein>
    <submittedName>
        <fullName evidence="15">Uncharacterized protein</fullName>
    </submittedName>
</protein>
<evidence type="ECO:0000256" key="11">
    <source>
        <dbReference type="SAM" id="Phobius"/>
    </source>
</evidence>
<dbReference type="PANTHER" id="PTHR13140:SF781">
    <property type="entry name" value="MYOSIN-15"/>
    <property type="match status" value="1"/>
</dbReference>
<evidence type="ECO:0000259" key="14">
    <source>
        <dbReference type="PROSITE" id="PS51844"/>
    </source>
</evidence>
<dbReference type="InterPro" id="IPR036961">
    <property type="entry name" value="Kinesin_motor_dom_sf"/>
</dbReference>
<dbReference type="Gene3D" id="3.40.850.10">
    <property type="entry name" value="Kinesin motor domain"/>
    <property type="match status" value="1"/>
</dbReference>
<dbReference type="CDD" id="cd01384">
    <property type="entry name" value="MYSc_Myo11"/>
    <property type="match status" value="1"/>
</dbReference>
<evidence type="ECO:0000256" key="7">
    <source>
        <dbReference type="ARBA" id="ARBA00023203"/>
    </source>
</evidence>
<dbReference type="FunFam" id="1.10.10.820:FF:000001">
    <property type="entry name" value="Myosin heavy chain"/>
    <property type="match status" value="1"/>
</dbReference>
<dbReference type="PROSITE" id="PS51456">
    <property type="entry name" value="MYOSIN_MOTOR"/>
    <property type="match status" value="1"/>
</dbReference>
<dbReference type="InterPro" id="IPR036018">
    <property type="entry name" value="MYSc_Myo11"/>
</dbReference>
<keyword evidence="6 8" id="KW-0505">Motor protein</keyword>
<evidence type="ECO:0000256" key="5">
    <source>
        <dbReference type="ARBA" id="ARBA00023123"/>
    </source>
</evidence>
<dbReference type="GO" id="GO:0005737">
    <property type="term" value="C:cytoplasm"/>
    <property type="evidence" value="ECO:0007669"/>
    <property type="project" value="TreeGrafter"/>
</dbReference>
<evidence type="ECO:0000256" key="3">
    <source>
        <dbReference type="ARBA" id="ARBA00022840"/>
    </source>
</evidence>
<evidence type="ECO:0000313" key="15">
    <source>
        <dbReference type="EMBL" id="KAK2077873.1"/>
    </source>
</evidence>
<dbReference type="Gene3D" id="1.20.120.720">
    <property type="entry name" value="Myosin VI head, motor domain, U50 subdomain"/>
    <property type="match status" value="1"/>
</dbReference>
<dbReference type="Gene3D" id="2.30.30.360">
    <property type="entry name" value="Myosin S1 fragment, N-terminal"/>
    <property type="match status" value="1"/>
</dbReference>
<evidence type="ECO:0000313" key="16">
    <source>
        <dbReference type="Proteomes" id="UP001255856"/>
    </source>
</evidence>
<keyword evidence="3 8" id="KW-0067">ATP-binding</keyword>
<feature type="region of interest" description="Disordered" evidence="10">
    <location>
        <begin position="936"/>
        <end position="957"/>
    </location>
</feature>
<dbReference type="GO" id="GO:0016459">
    <property type="term" value="C:myosin complex"/>
    <property type="evidence" value="ECO:0007669"/>
    <property type="project" value="UniProtKB-KW"/>
</dbReference>
<feature type="domain" description="Myosin N-terminal SH3-like" evidence="14">
    <location>
        <begin position="15"/>
        <end position="64"/>
    </location>
</feature>
<dbReference type="EMBL" id="JASFZW010000005">
    <property type="protein sequence ID" value="KAK2077873.1"/>
    <property type="molecule type" value="Genomic_DNA"/>
</dbReference>
<dbReference type="InterPro" id="IPR001609">
    <property type="entry name" value="Myosin_head_motor_dom-like"/>
</dbReference>
<name>A0AAD9IGK4_PROWI</name>
<dbReference type="InterPro" id="IPR027417">
    <property type="entry name" value="P-loop_NTPase"/>
</dbReference>
<dbReference type="PRINTS" id="PR00193">
    <property type="entry name" value="MYOSINHEAVY"/>
</dbReference>
<proteinExistence type="inferred from homology"/>
<dbReference type="GO" id="GO:0005524">
    <property type="term" value="F:ATP binding"/>
    <property type="evidence" value="ECO:0007669"/>
    <property type="project" value="UniProtKB-UniRule"/>
</dbReference>
<evidence type="ECO:0000256" key="8">
    <source>
        <dbReference type="PROSITE-ProRule" id="PRU00782"/>
    </source>
</evidence>
<keyword evidence="1" id="KW-0677">Repeat</keyword>
<keyword evidence="5 8" id="KW-0518">Myosin</keyword>
<dbReference type="GO" id="GO:0007015">
    <property type="term" value="P:actin filament organization"/>
    <property type="evidence" value="ECO:0007669"/>
    <property type="project" value="TreeGrafter"/>
</dbReference>
<feature type="domain" description="Dilute" evidence="12">
    <location>
        <begin position="1223"/>
        <end position="1517"/>
    </location>
</feature>
<evidence type="ECO:0000256" key="6">
    <source>
        <dbReference type="ARBA" id="ARBA00023175"/>
    </source>
</evidence>
<feature type="region of interest" description="Disordered" evidence="10">
    <location>
        <begin position="1282"/>
        <end position="1307"/>
    </location>
</feature>
<keyword evidence="11" id="KW-1133">Transmembrane helix</keyword>
<dbReference type="SMART" id="SM00242">
    <property type="entry name" value="MYSc"/>
    <property type="match status" value="1"/>
</dbReference>
<dbReference type="GO" id="GO:0030048">
    <property type="term" value="P:actin filament-based movement"/>
    <property type="evidence" value="ECO:0007669"/>
    <property type="project" value="UniProtKB-ARBA"/>
</dbReference>
<evidence type="ECO:0000256" key="10">
    <source>
        <dbReference type="SAM" id="MobiDB-lite"/>
    </source>
</evidence>
<sequence length="1582" mass="171514">MTSSGSSLSQPVAHTVGTRVWVADPSEGWVKAEVCEVSPDAVSIRLETGQTLQCKASDLPLQNPGKYGVEVRSLDMTTLSYLSEPTVLWNLRMRYAMDEIYTYTGTILIAVNPFAAMPHLYGSHMMVQYRGAALGELSPHVYAVADAAYRQMRAERRSQSILVSGESGAGKTETSKLIMQYLAWMGGFDAEAAAAGAGEARSVEQQVLESNPLLEAFGNAKTSRNDNSSRFGKFTEIQFNDQGRISGAAIRTYLLERSRVVSVASPERNYHVFYQLCDGAAPEEAARLALLPAREFRYLNQSDCFELDGFSNAEEYQRTRRAMTLVGLDAATQDAVFSVVAAVLHLGNVTFDPDESGDGCAPAPAAAPHLEAAARLLGADAAGLLRALGTRTRQTPDGPIVSPLDARAAADNRDSLAKTLYARLFDWLVAAINRSIGQDAAARTLIGVLDIYGFEQFASNDFEQFCINLANEKLQQHFNAHVFKQEQAEYEREAIEWDYIEFVDNQDVLDLIEARMGVLDLLDEACRFPAATHEDLAQKLYNAPSVAGSARFKKPKLSRTDFTIEHYAGAVTYKTENFLSKNRDFVVAEHQALLGASTEAFVRALFPAEADGAAEPGKTGGPPRASAASSSYRFSSVGSRFKRQLAELMEALRAMEPHYVRCIKPNGANRPAQFENVNVLHQLRCGGVLEAVRITCAGYPTKLPYESFADHFWPLAVDGPDFDTDADLAKYVVEKHGDAAAAQFGRTKVFLRAGKMAELDRARTDLLNAAATRLQAAARRWLAAAERGRRARRAAAAARRERAAVTIQKNARRKAARDKFLAARRAATVVQSAWRARVARGGGRGAAARGRDGHPGRLARARAAARVRAAAARRAGRAGLLAPPPGRASCARARAAARDTGRLKADKEALEARVKELDRIVATVQQQRNELRAALREERAQREDAERRAGEAEERAREAGMAAAAREAEASAAAAAATAQAALDEAQRELETTNHARLELAAALEAAQGREKASVQRERAAEAARADAERRATAQVQDLMTRLNNALAQRNAAREEALMVEARLKAVLEEERQRDRAAGAATPAREAGGAAVDRLSTPAGDAAALDGTAGVLDRMRRYMSSPQRPAGTPAGDASGLSEMDRRQRELYAKQQALLREQRAADQERLVRCVLGGGGVDGEGAAEQPVNTYASLGFHRGRPVAAVLIFRCCLQWRTFQADRTPLFDRLIAGMSAAAEAGAEDNRALAYWLSNAATLLFLLQRNIKPAGGGPGGYAARLRAQGQQLAQRGGLPSGAGAGGSPAAHGEASIHGGAAGGLRQVEANATSCRTWLPASTRRAAARPVCTSSTRARARARARGAPAPDHAASPWAAVLDVLDGALATLRENHVPPFLVRRLFEQLFSFINVQLFNQLLLRRECCSFTNGEYVKTGLAEVEVWIGGAGRGWVGEAWEALSHIRQAVQFLVIHQKHKKSLEEITSDLCPMLTVQQLYRISTMYWDDRYGTETVSHEVLSRMKALMMASAASAASHSFLLDEDSALPFTQEDIATQMDDKDLLGETPIPPVLKEQPSFAFLNKRLELALQSAA</sequence>
<comment type="similarity">
    <text evidence="8">Belongs to the TRAFAC class myosin-kinesin ATPase superfamily. Myosin family.</text>
</comment>
<evidence type="ECO:0000256" key="2">
    <source>
        <dbReference type="ARBA" id="ARBA00022741"/>
    </source>
</evidence>
<keyword evidence="2 8" id="KW-0547">Nucleotide-binding</keyword>
<dbReference type="Gene3D" id="1.10.10.820">
    <property type="match status" value="1"/>
</dbReference>
<dbReference type="SMART" id="SM01132">
    <property type="entry name" value="DIL"/>
    <property type="match status" value="1"/>
</dbReference>
<organism evidence="15 16">
    <name type="scientific">Prototheca wickerhamii</name>
    <dbReference type="NCBI Taxonomy" id="3111"/>
    <lineage>
        <taxon>Eukaryota</taxon>
        <taxon>Viridiplantae</taxon>
        <taxon>Chlorophyta</taxon>
        <taxon>core chlorophytes</taxon>
        <taxon>Trebouxiophyceae</taxon>
        <taxon>Chlorellales</taxon>
        <taxon>Chlorellaceae</taxon>
        <taxon>Prototheca</taxon>
    </lineage>
</organism>
<feature type="binding site" evidence="8">
    <location>
        <begin position="165"/>
        <end position="172"/>
    </location>
    <ligand>
        <name>ATP</name>
        <dbReference type="ChEBI" id="CHEBI:30616"/>
    </ligand>
</feature>
<dbReference type="PROSITE" id="PS50096">
    <property type="entry name" value="IQ"/>
    <property type="match status" value="1"/>
</dbReference>
<dbReference type="Pfam" id="PF00063">
    <property type="entry name" value="Myosin_head"/>
    <property type="match status" value="1"/>
</dbReference>
<dbReference type="PROSITE" id="PS51844">
    <property type="entry name" value="SH3_LIKE"/>
    <property type="match status" value="1"/>
</dbReference>
<feature type="domain" description="Myosin motor" evidence="13">
    <location>
        <begin position="71"/>
        <end position="764"/>
    </location>
</feature>
<evidence type="ECO:0000256" key="9">
    <source>
        <dbReference type="SAM" id="Coils"/>
    </source>
</evidence>
<dbReference type="GO" id="GO:0000146">
    <property type="term" value="F:microfilament motor activity"/>
    <property type="evidence" value="ECO:0007669"/>
    <property type="project" value="TreeGrafter"/>
</dbReference>
<dbReference type="InterPro" id="IPR004009">
    <property type="entry name" value="SH3_Myosin"/>
</dbReference>
<evidence type="ECO:0000259" key="12">
    <source>
        <dbReference type="PROSITE" id="PS51126"/>
    </source>
</evidence>
<keyword evidence="11" id="KW-0812">Transmembrane</keyword>
<reference evidence="15" key="1">
    <citation type="submission" date="2021-01" db="EMBL/GenBank/DDBJ databases">
        <authorList>
            <person name="Eckstrom K.M.E."/>
        </authorList>
    </citation>
    <scope>NUCLEOTIDE SEQUENCE</scope>
    <source>
        <strain evidence="15">UVCC 0001</strain>
    </source>
</reference>
<feature type="region of interest" description="Actin-binding" evidence="8">
    <location>
        <begin position="645"/>
        <end position="667"/>
    </location>
</feature>
<dbReference type="Pfam" id="PF01843">
    <property type="entry name" value="DIL"/>
    <property type="match status" value="1"/>
</dbReference>
<evidence type="ECO:0000256" key="1">
    <source>
        <dbReference type="ARBA" id="ARBA00022737"/>
    </source>
</evidence>
<dbReference type="SUPFAM" id="SSF52540">
    <property type="entry name" value="P-loop containing nucleoside triphosphate hydrolases"/>
    <property type="match status" value="1"/>
</dbReference>
<keyword evidence="11" id="KW-0472">Membrane</keyword>
<dbReference type="Gene3D" id="1.20.5.4820">
    <property type="match status" value="1"/>
</dbReference>
<dbReference type="PANTHER" id="PTHR13140">
    <property type="entry name" value="MYOSIN"/>
    <property type="match status" value="1"/>
</dbReference>
<feature type="compositionally biased region" description="Low complexity" evidence="10">
    <location>
        <begin position="1078"/>
        <end position="1091"/>
    </location>
</feature>
<evidence type="ECO:0000256" key="4">
    <source>
        <dbReference type="ARBA" id="ARBA00023054"/>
    </source>
</evidence>
<dbReference type="InterPro" id="IPR002710">
    <property type="entry name" value="Dilute_dom"/>
</dbReference>
<accession>A0AAD9IGK4</accession>
<keyword evidence="4 9" id="KW-0175">Coiled coil</keyword>
<dbReference type="PROSITE" id="PS51126">
    <property type="entry name" value="DILUTE"/>
    <property type="match status" value="1"/>
</dbReference>
<dbReference type="Pfam" id="PF02736">
    <property type="entry name" value="Myosin_N"/>
    <property type="match status" value="1"/>
</dbReference>
<comment type="caution">
    <text evidence="15">The sequence shown here is derived from an EMBL/GenBank/DDBJ whole genome shotgun (WGS) entry which is preliminary data.</text>
</comment>
<dbReference type="Proteomes" id="UP001255856">
    <property type="component" value="Unassembled WGS sequence"/>
</dbReference>
<evidence type="ECO:0000259" key="13">
    <source>
        <dbReference type="PROSITE" id="PS51456"/>
    </source>
</evidence>
<dbReference type="Gene3D" id="1.20.5.190">
    <property type="match status" value="1"/>
</dbReference>
<dbReference type="GO" id="GO:0016020">
    <property type="term" value="C:membrane"/>
    <property type="evidence" value="ECO:0007669"/>
    <property type="project" value="TreeGrafter"/>
</dbReference>
<dbReference type="GO" id="GO:0051015">
    <property type="term" value="F:actin filament binding"/>
    <property type="evidence" value="ECO:0007669"/>
    <property type="project" value="InterPro"/>
</dbReference>
<feature type="coiled-coil region" evidence="9">
    <location>
        <begin position="1029"/>
        <end position="1070"/>
    </location>
</feature>
<dbReference type="Gene3D" id="1.20.58.530">
    <property type="match status" value="1"/>
</dbReference>
<dbReference type="InterPro" id="IPR008989">
    <property type="entry name" value="Myosin_S1_N"/>
</dbReference>
<feature type="transmembrane region" description="Helical" evidence="11">
    <location>
        <begin position="100"/>
        <end position="121"/>
    </location>
</feature>
<gene>
    <name evidence="15" type="ORF">QBZ16_003741</name>
</gene>
<keyword evidence="7 8" id="KW-0009">Actin-binding</keyword>
<keyword evidence="16" id="KW-1185">Reference proteome</keyword>
<feature type="region of interest" description="Disordered" evidence="10">
    <location>
        <begin position="1075"/>
        <end position="1095"/>
    </location>
</feature>